<dbReference type="SUPFAM" id="SSF69593">
    <property type="entry name" value="Glycerol-3-phosphate (1)-acyltransferase"/>
    <property type="match status" value="1"/>
</dbReference>
<accession>A0A381TYE6</accession>
<evidence type="ECO:0008006" key="2">
    <source>
        <dbReference type="Google" id="ProtNLM"/>
    </source>
</evidence>
<name>A0A381TYE6_9ZZZZ</name>
<gene>
    <name evidence="1" type="ORF">METZ01_LOCUS73723</name>
</gene>
<protein>
    <recommendedName>
        <fullName evidence="2">Phospholipid/glycerol acyltransferase domain-containing protein</fullName>
    </recommendedName>
</protein>
<proteinExistence type="predicted"/>
<dbReference type="EMBL" id="UINC01005364">
    <property type="protein sequence ID" value="SVA20869.1"/>
    <property type="molecule type" value="Genomic_DNA"/>
</dbReference>
<sequence length="217" mass="25177">MQLPEIPDKIPVKKRKILGPMARFLLNKHNWSIVGEMPNRKKMILIGVPHTAYRDAWFGLLAVLALDLKVNFFGAKWVFSRLPSPITFSRNLDRLGMPWPLGWLQKYMLVRLGGIPVLREENKGMIESATDILKGLDSFILLLAPEGGIEHVEHFRSGFYYLAKNLNVPYVPIAFDYKNRQFKIHPYRKVSDSFEKDNQKIKYIFDGVEGHYRTFKA</sequence>
<evidence type="ECO:0000313" key="1">
    <source>
        <dbReference type="EMBL" id="SVA20869.1"/>
    </source>
</evidence>
<organism evidence="1">
    <name type="scientific">marine metagenome</name>
    <dbReference type="NCBI Taxonomy" id="408172"/>
    <lineage>
        <taxon>unclassified sequences</taxon>
        <taxon>metagenomes</taxon>
        <taxon>ecological metagenomes</taxon>
    </lineage>
</organism>
<reference evidence="1" key="1">
    <citation type="submission" date="2018-05" db="EMBL/GenBank/DDBJ databases">
        <authorList>
            <person name="Lanie J.A."/>
            <person name="Ng W.-L."/>
            <person name="Kazmierczak K.M."/>
            <person name="Andrzejewski T.M."/>
            <person name="Davidsen T.M."/>
            <person name="Wayne K.J."/>
            <person name="Tettelin H."/>
            <person name="Glass J.I."/>
            <person name="Rusch D."/>
            <person name="Podicherti R."/>
            <person name="Tsui H.-C.T."/>
            <person name="Winkler M.E."/>
        </authorList>
    </citation>
    <scope>NUCLEOTIDE SEQUENCE</scope>
</reference>
<dbReference type="AlphaFoldDB" id="A0A381TYE6"/>